<dbReference type="AlphaFoldDB" id="A0A368PKD3"/>
<dbReference type="InterPro" id="IPR016135">
    <property type="entry name" value="UBQ-conjugating_enzyme/RWD"/>
</dbReference>
<reference evidence="1" key="2">
    <citation type="submission" date="2015-07" db="EMBL/GenBank/DDBJ databases">
        <authorList>
            <person name="Noorani M."/>
        </authorList>
    </citation>
    <scope>NUCLEOTIDE SEQUENCE</scope>
    <source>
        <strain evidence="1">Yugu1</strain>
    </source>
</reference>
<name>A0A368PKD3_SETIT</name>
<proteinExistence type="predicted"/>
<evidence type="ECO:0000313" key="1">
    <source>
        <dbReference type="EMBL" id="RCV06247.1"/>
    </source>
</evidence>
<dbReference type="Gene3D" id="3.10.110.10">
    <property type="entry name" value="Ubiquitin Conjugating Enzyme"/>
    <property type="match status" value="1"/>
</dbReference>
<accession>A0A368PKD3</accession>
<dbReference type="OrthoDB" id="1158011at2759"/>
<gene>
    <name evidence="1" type="ORF">SETIT_1G148100v2</name>
</gene>
<evidence type="ECO:0008006" key="2">
    <source>
        <dbReference type="Google" id="ProtNLM"/>
    </source>
</evidence>
<protein>
    <recommendedName>
        <fullName evidence="2">UBC core domain-containing protein</fullName>
    </recommendedName>
</protein>
<sequence>MASAIHAEKDYVLEGSKGTPFEGRDHAILYNMTTPSGRFAPHKRICLSMSEFHPESWNPMWSVVRLTKMGDKL</sequence>
<dbReference type="STRING" id="4555.A0A368PKD3"/>
<dbReference type="SUPFAM" id="SSF54495">
    <property type="entry name" value="UBC-like"/>
    <property type="match status" value="1"/>
</dbReference>
<reference evidence="1" key="1">
    <citation type="journal article" date="2012" name="Nat. Biotechnol.">
        <title>Reference genome sequence of the model plant Setaria.</title>
        <authorList>
            <person name="Bennetzen J.L."/>
            <person name="Schmutz J."/>
            <person name="Wang H."/>
            <person name="Percifield R."/>
            <person name="Hawkins J."/>
            <person name="Pontaroli A.C."/>
            <person name="Estep M."/>
            <person name="Feng L."/>
            <person name="Vaughn J.N."/>
            <person name="Grimwood J."/>
            <person name="Jenkins J."/>
            <person name="Barry K."/>
            <person name="Lindquist E."/>
            <person name="Hellsten U."/>
            <person name="Deshpande S."/>
            <person name="Wang X."/>
            <person name="Wu X."/>
            <person name="Mitros T."/>
            <person name="Triplett J."/>
            <person name="Yang X."/>
            <person name="Ye C.Y."/>
            <person name="Mauro-Herrera M."/>
            <person name="Wang L."/>
            <person name="Li P."/>
            <person name="Sharma M."/>
            <person name="Sharma R."/>
            <person name="Ronald P.C."/>
            <person name="Panaud O."/>
            <person name="Kellogg E.A."/>
            <person name="Brutnell T.P."/>
            <person name="Doust A.N."/>
            <person name="Tuskan G.A."/>
            <person name="Rokhsar D."/>
            <person name="Devos K.M."/>
        </authorList>
    </citation>
    <scope>NUCLEOTIDE SEQUENCE [LARGE SCALE GENOMIC DNA]</scope>
    <source>
        <strain evidence="1">Yugu1</strain>
    </source>
</reference>
<organism evidence="1">
    <name type="scientific">Setaria italica</name>
    <name type="common">Foxtail millet</name>
    <name type="synonym">Panicum italicum</name>
    <dbReference type="NCBI Taxonomy" id="4555"/>
    <lineage>
        <taxon>Eukaryota</taxon>
        <taxon>Viridiplantae</taxon>
        <taxon>Streptophyta</taxon>
        <taxon>Embryophyta</taxon>
        <taxon>Tracheophyta</taxon>
        <taxon>Spermatophyta</taxon>
        <taxon>Magnoliopsida</taxon>
        <taxon>Liliopsida</taxon>
        <taxon>Poales</taxon>
        <taxon>Poaceae</taxon>
        <taxon>PACMAD clade</taxon>
        <taxon>Panicoideae</taxon>
        <taxon>Panicodae</taxon>
        <taxon>Paniceae</taxon>
        <taxon>Cenchrinae</taxon>
        <taxon>Setaria</taxon>
    </lineage>
</organism>
<dbReference type="EMBL" id="CM003528">
    <property type="protein sequence ID" value="RCV06247.1"/>
    <property type="molecule type" value="Genomic_DNA"/>
</dbReference>